<name>A0A0V1LS99_9BILA</name>
<accession>A0A0V1LS99</accession>
<protein>
    <submittedName>
        <fullName evidence="2">Uncharacterized protein</fullName>
    </submittedName>
</protein>
<reference evidence="2 3" key="1">
    <citation type="submission" date="2015-05" db="EMBL/GenBank/DDBJ databases">
        <title>Evolution of Trichinella species and genotypes.</title>
        <authorList>
            <person name="Korhonen P.K."/>
            <person name="Edoardo P."/>
            <person name="Giuseppe L.R."/>
            <person name="Gasser R.B."/>
        </authorList>
    </citation>
    <scope>NUCLEOTIDE SEQUENCE [LARGE SCALE GENOMIC DNA]</scope>
    <source>
        <strain evidence="2">ISS10</strain>
    </source>
</reference>
<keyword evidence="1" id="KW-0472">Membrane</keyword>
<sequence length="164" mass="19589">MHDRCHYISIRQLCVPQRQLKWSSWSDWKRAIFFFTFYLSVLELSIVAAMLLTKQTKLNMEVRRQTLDQLSIRLFDSSPFIYFMKTKALEFAQSTANRLKCTESHLAYKTASANIRQKNKTSVEFYLSNYEEDAKLLEDCMKKDHLEQYLNKPEIVVLHFEKEE</sequence>
<dbReference type="Proteomes" id="UP000054721">
    <property type="component" value="Unassembled WGS sequence"/>
</dbReference>
<dbReference type="AlphaFoldDB" id="A0A0V1LS99"/>
<dbReference type="OrthoDB" id="10347991at2759"/>
<proteinExistence type="predicted"/>
<keyword evidence="1" id="KW-1133">Transmembrane helix</keyword>
<evidence type="ECO:0000313" key="2">
    <source>
        <dbReference type="EMBL" id="KRZ62377.1"/>
    </source>
</evidence>
<feature type="transmembrane region" description="Helical" evidence="1">
    <location>
        <begin position="31"/>
        <end position="53"/>
    </location>
</feature>
<gene>
    <name evidence="2" type="ORF">T02_12971</name>
</gene>
<organism evidence="2 3">
    <name type="scientific">Trichinella nativa</name>
    <dbReference type="NCBI Taxonomy" id="6335"/>
    <lineage>
        <taxon>Eukaryota</taxon>
        <taxon>Metazoa</taxon>
        <taxon>Ecdysozoa</taxon>
        <taxon>Nematoda</taxon>
        <taxon>Enoplea</taxon>
        <taxon>Dorylaimia</taxon>
        <taxon>Trichinellida</taxon>
        <taxon>Trichinellidae</taxon>
        <taxon>Trichinella</taxon>
    </lineage>
</organism>
<keyword evidence="3" id="KW-1185">Reference proteome</keyword>
<dbReference type="EMBL" id="JYDW01000009">
    <property type="protein sequence ID" value="KRZ62377.1"/>
    <property type="molecule type" value="Genomic_DNA"/>
</dbReference>
<keyword evidence="1" id="KW-0812">Transmembrane</keyword>
<evidence type="ECO:0000313" key="3">
    <source>
        <dbReference type="Proteomes" id="UP000054721"/>
    </source>
</evidence>
<evidence type="ECO:0000256" key="1">
    <source>
        <dbReference type="SAM" id="Phobius"/>
    </source>
</evidence>
<comment type="caution">
    <text evidence="2">The sequence shown here is derived from an EMBL/GenBank/DDBJ whole genome shotgun (WGS) entry which is preliminary data.</text>
</comment>